<dbReference type="AlphaFoldDB" id="A0A4S8J4M2"/>
<evidence type="ECO:0000256" key="5">
    <source>
        <dbReference type="ARBA" id="ARBA00023010"/>
    </source>
</evidence>
<sequence length="212" mass="24086">MEMDDSPSNFDPQDLSSREQYRRYRKRQSTSNISPLVGHSVSKFSEARLLYEGNNIQRRPNTALLLEEIKQEVDNFDTDASWKRRASIDSHAVSEVKFGDSLRQGVSHALKIGKHEDEALLEAGESTFTLFASLLDSALQGLMPFADLILHFEKACRSVSESIRCGSTGRHRVVEDRIMQQKARLLLDEAASWSLLWYLFGKGNYSMSIKII</sequence>
<dbReference type="PANTHER" id="PTHR13003">
    <property type="entry name" value="NUP107-RELATED"/>
    <property type="match status" value="1"/>
</dbReference>
<feature type="region of interest" description="Disordered" evidence="8">
    <location>
        <begin position="1"/>
        <end position="30"/>
    </location>
</feature>
<dbReference type="EMBL" id="PYDT01000007">
    <property type="protein sequence ID" value="THU56325.1"/>
    <property type="molecule type" value="Genomic_DNA"/>
</dbReference>
<evidence type="ECO:0000256" key="4">
    <source>
        <dbReference type="ARBA" id="ARBA00022927"/>
    </source>
</evidence>
<comment type="subcellular location">
    <subcellularLocation>
        <location evidence="1">Nucleus</location>
        <location evidence="1">Nuclear pore complex</location>
    </subcellularLocation>
</comment>
<gene>
    <name evidence="9" type="ORF">C4D60_Mb11t16080</name>
</gene>
<dbReference type="PANTHER" id="PTHR13003:SF2">
    <property type="entry name" value="NUCLEAR PORE COMPLEX PROTEIN NUP107"/>
    <property type="match status" value="1"/>
</dbReference>
<keyword evidence="10" id="KW-1185">Reference proteome</keyword>
<accession>A0A4S8J4M2</accession>
<evidence type="ECO:0000256" key="2">
    <source>
        <dbReference type="ARBA" id="ARBA00022448"/>
    </source>
</evidence>
<evidence type="ECO:0000256" key="6">
    <source>
        <dbReference type="ARBA" id="ARBA00023132"/>
    </source>
</evidence>
<evidence type="ECO:0000256" key="1">
    <source>
        <dbReference type="ARBA" id="ARBA00004567"/>
    </source>
</evidence>
<evidence type="ECO:0000256" key="3">
    <source>
        <dbReference type="ARBA" id="ARBA00022816"/>
    </source>
</evidence>
<feature type="compositionally biased region" description="Polar residues" evidence="8">
    <location>
        <begin position="1"/>
        <end position="15"/>
    </location>
</feature>
<dbReference type="InterPro" id="IPR007252">
    <property type="entry name" value="Nup84/Nup107"/>
</dbReference>
<keyword evidence="3" id="KW-0509">mRNA transport</keyword>
<organism evidence="9 10">
    <name type="scientific">Musa balbisiana</name>
    <name type="common">Banana</name>
    <dbReference type="NCBI Taxonomy" id="52838"/>
    <lineage>
        <taxon>Eukaryota</taxon>
        <taxon>Viridiplantae</taxon>
        <taxon>Streptophyta</taxon>
        <taxon>Embryophyta</taxon>
        <taxon>Tracheophyta</taxon>
        <taxon>Spermatophyta</taxon>
        <taxon>Magnoliopsida</taxon>
        <taxon>Liliopsida</taxon>
        <taxon>Zingiberales</taxon>
        <taxon>Musaceae</taxon>
        <taxon>Musa</taxon>
    </lineage>
</organism>
<dbReference type="GO" id="GO:0000973">
    <property type="term" value="P:post-transcriptional tethering of RNA polymerase II gene DNA at nuclear periphery"/>
    <property type="evidence" value="ECO:0007669"/>
    <property type="project" value="TreeGrafter"/>
</dbReference>
<name>A0A4S8J4M2_MUSBA</name>
<proteinExistence type="predicted"/>
<keyword evidence="4" id="KW-0653">Protein transport</keyword>
<protein>
    <recommendedName>
        <fullName evidence="11">Nuclear pore complex protein</fullName>
    </recommendedName>
</protein>
<evidence type="ECO:0000256" key="7">
    <source>
        <dbReference type="ARBA" id="ARBA00023242"/>
    </source>
</evidence>
<keyword evidence="6" id="KW-0906">Nuclear pore complex</keyword>
<dbReference type="GO" id="GO:0031080">
    <property type="term" value="C:nuclear pore outer ring"/>
    <property type="evidence" value="ECO:0007669"/>
    <property type="project" value="TreeGrafter"/>
</dbReference>
<dbReference type="Proteomes" id="UP000317650">
    <property type="component" value="Chromosome 11"/>
</dbReference>
<dbReference type="GO" id="GO:0006606">
    <property type="term" value="P:protein import into nucleus"/>
    <property type="evidence" value="ECO:0007669"/>
    <property type="project" value="TreeGrafter"/>
</dbReference>
<evidence type="ECO:0008006" key="11">
    <source>
        <dbReference type="Google" id="ProtNLM"/>
    </source>
</evidence>
<keyword evidence="5" id="KW-0811">Translocation</keyword>
<dbReference type="GO" id="GO:0006406">
    <property type="term" value="P:mRNA export from nucleus"/>
    <property type="evidence" value="ECO:0007669"/>
    <property type="project" value="TreeGrafter"/>
</dbReference>
<evidence type="ECO:0000256" key="8">
    <source>
        <dbReference type="SAM" id="MobiDB-lite"/>
    </source>
</evidence>
<keyword evidence="7" id="KW-0539">Nucleus</keyword>
<keyword evidence="2" id="KW-0813">Transport</keyword>
<evidence type="ECO:0000313" key="10">
    <source>
        <dbReference type="Proteomes" id="UP000317650"/>
    </source>
</evidence>
<dbReference type="STRING" id="52838.A0A4S8J4M2"/>
<dbReference type="GO" id="GO:0017056">
    <property type="term" value="F:structural constituent of nuclear pore"/>
    <property type="evidence" value="ECO:0007669"/>
    <property type="project" value="InterPro"/>
</dbReference>
<comment type="caution">
    <text evidence="9">The sequence shown here is derived from an EMBL/GenBank/DDBJ whole genome shotgun (WGS) entry which is preliminary data.</text>
</comment>
<reference evidence="9 10" key="1">
    <citation type="journal article" date="2019" name="Nat. Plants">
        <title>Genome sequencing of Musa balbisiana reveals subgenome evolution and function divergence in polyploid bananas.</title>
        <authorList>
            <person name="Yao X."/>
        </authorList>
    </citation>
    <scope>NUCLEOTIDE SEQUENCE [LARGE SCALE GENOMIC DNA]</scope>
    <source>
        <strain evidence="10">cv. DH-PKW</strain>
        <tissue evidence="9">Leaves</tissue>
    </source>
</reference>
<evidence type="ECO:0000313" key="9">
    <source>
        <dbReference type="EMBL" id="THU56325.1"/>
    </source>
</evidence>